<dbReference type="GO" id="GO:0072344">
    <property type="term" value="P:rescue of stalled ribosome"/>
    <property type="evidence" value="ECO:0007669"/>
    <property type="project" value="TreeGrafter"/>
</dbReference>
<dbReference type="PROSITE" id="PS00745">
    <property type="entry name" value="RF_PROK_I"/>
    <property type="match status" value="1"/>
</dbReference>
<protein>
    <submittedName>
        <fullName evidence="4">Peptidyl-tRNA hydrolase ArfB</fullName>
        <ecNumber evidence="4">3.1.1.29</ecNumber>
    </submittedName>
</protein>
<dbReference type="Pfam" id="PF00472">
    <property type="entry name" value="RF-1"/>
    <property type="match status" value="1"/>
</dbReference>
<dbReference type="Proteomes" id="UP000189475">
    <property type="component" value="Unassembled WGS sequence"/>
</dbReference>
<dbReference type="STRING" id="1918946.VPAL9027_00526"/>
<evidence type="ECO:0000256" key="1">
    <source>
        <dbReference type="ARBA" id="ARBA00010835"/>
    </source>
</evidence>
<dbReference type="EC" id="3.1.1.29" evidence="4"/>
<sequence>MANFDIPTLSFTIALHSQRMLTMLKISNTVSLADWEIQMTAIRSAGNGGQNVNKVATAIHLRFDIPHSTLPDVYKQRLLALSDSRLSKEGVLVIKAQSFRTQEQNREDAQQRLVEFIQAAMVVQKTRRPTRPTRASKVRRVDNKKKLSEKKSRRGKLSV</sequence>
<dbReference type="Gene3D" id="3.30.160.20">
    <property type="match status" value="1"/>
</dbReference>
<feature type="compositionally biased region" description="Basic and acidic residues" evidence="2">
    <location>
        <begin position="139"/>
        <end position="150"/>
    </location>
</feature>
<evidence type="ECO:0000256" key="2">
    <source>
        <dbReference type="SAM" id="MobiDB-lite"/>
    </source>
</evidence>
<gene>
    <name evidence="4" type="primary">arfB</name>
    <name evidence="4" type="ORF">VPAL9027_00526</name>
</gene>
<dbReference type="AlphaFoldDB" id="A0A1R4B0Z3"/>
<dbReference type="InterPro" id="IPR045853">
    <property type="entry name" value="Pep_chain_release_fac_I_sf"/>
</dbReference>
<proteinExistence type="inferred from homology"/>
<dbReference type="InterPro" id="IPR000352">
    <property type="entry name" value="Pep_chain_release_fac_I"/>
</dbReference>
<accession>A0A1R4B0Z3</accession>
<dbReference type="NCBIfam" id="NF006718">
    <property type="entry name" value="PRK09256.1"/>
    <property type="match status" value="1"/>
</dbReference>
<evidence type="ECO:0000313" key="4">
    <source>
        <dbReference type="EMBL" id="SJL82596.1"/>
    </source>
</evidence>
<name>A0A1R4B0Z3_9VIBR</name>
<comment type="similarity">
    <text evidence="1">Belongs to the prokaryotic/mitochondrial release factor family.</text>
</comment>
<reference evidence="4 5" key="1">
    <citation type="submission" date="2017-02" db="EMBL/GenBank/DDBJ databases">
        <authorList>
            <person name="Peterson S.W."/>
        </authorList>
    </citation>
    <scope>NUCLEOTIDE SEQUENCE [LARGE SCALE GENOMIC DNA]</scope>
    <source>
        <strain evidence="4 5">CECT 9027</strain>
    </source>
</reference>
<dbReference type="PANTHER" id="PTHR47814:SF1">
    <property type="entry name" value="PEPTIDYL-TRNA HYDROLASE ARFB"/>
    <property type="match status" value="1"/>
</dbReference>
<dbReference type="SUPFAM" id="SSF75620">
    <property type="entry name" value="Release factor"/>
    <property type="match status" value="1"/>
</dbReference>
<dbReference type="PANTHER" id="PTHR47814">
    <property type="entry name" value="PEPTIDYL-TRNA HYDROLASE ARFB"/>
    <property type="match status" value="1"/>
</dbReference>
<keyword evidence="4" id="KW-0378">Hydrolase</keyword>
<keyword evidence="5" id="KW-1185">Reference proteome</keyword>
<dbReference type="EMBL" id="FUFT01000002">
    <property type="protein sequence ID" value="SJL82596.1"/>
    <property type="molecule type" value="Genomic_DNA"/>
</dbReference>
<dbReference type="GO" id="GO:0043022">
    <property type="term" value="F:ribosome binding"/>
    <property type="evidence" value="ECO:0007669"/>
    <property type="project" value="TreeGrafter"/>
</dbReference>
<evidence type="ECO:0000313" key="5">
    <source>
        <dbReference type="Proteomes" id="UP000189475"/>
    </source>
</evidence>
<feature type="region of interest" description="Disordered" evidence="2">
    <location>
        <begin position="125"/>
        <end position="159"/>
    </location>
</feature>
<feature type="domain" description="Prokaryotic-type class I peptide chain release factors" evidence="3">
    <location>
        <begin position="43"/>
        <end position="59"/>
    </location>
</feature>
<evidence type="ECO:0000259" key="3">
    <source>
        <dbReference type="PROSITE" id="PS00745"/>
    </source>
</evidence>
<dbReference type="GO" id="GO:0003747">
    <property type="term" value="F:translation release factor activity"/>
    <property type="evidence" value="ECO:0007669"/>
    <property type="project" value="InterPro"/>
</dbReference>
<feature type="compositionally biased region" description="Basic residues" evidence="2">
    <location>
        <begin position="125"/>
        <end position="138"/>
    </location>
</feature>
<organism evidence="4 5">
    <name type="scientific">Vibrio palustris</name>
    <dbReference type="NCBI Taxonomy" id="1918946"/>
    <lineage>
        <taxon>Bacteria</taxon>
        <taxon>Pseudomonadati</taxon>
        <taxon>Pseudomonadota</taxon>
        <taxon>Gammaproteobacteria</taxon>
        <taxon>Vibrionales</taxon>
        <taxon>Vibrionaceae</taxon>
        <taxon>Vibrio</taxon>
    </lineage>
</organism>
<dbReference type="GO" id="GO:0004045">
    <property type="term" value="F:peptidyl-tRNA hydrolase activity"/>
    <property type="evidence" value="ECO:0007669"/>
    <property type="project" value="UniProtKB-EC"/>
</dbReference>